<dbReference type="AlphaFoldDB" id="A0A2T8I4X7"/>
<dbReference type="Gramene" id="PVH32722">
    <property type="protein sequence ID" value="PVH32722"/>
    <property type="gene ID" value="PAHAL_9G469200"/>
</dbReference>
<evidence type="ECO:0000313" key="2">
    <source>
        <dbReference type="EMBL" id="PVH32722.1"/>
    </source>
</evidence>
<dbReference type="Proteomes" id="UP000243499">
    <property type="component" value="Chromosome 9"/>
</dbReference>
<protein>
    <submittedName>
        <fullName evidence="2">Uncharacterized protein</fullName>
    </submittedName>
</protein>
<gene>
    <name evidence="2" type="ORF">PAHAL_9G469200</name>
</gene>
<name>A0A2T8I4X7_9POAL</name>
<feature type="region of interest" description="Disordered" evidence="1">
    <location>
        <begin position="1"/>
        <end position="172"/>
    </location>
</feature>
<dbReference type="EMBL" id="CM008054">
    <property type="protein sequence ID" value="PVH32722.1"/>
    <property type="molecule type" value="Genomic_DNA"/>
</dbReference>
<evidence type="ECO:0000256" key="1">
    <source>
        <dbReference type="SAM" id="MobiDB-lite"/>
    </source>
</evidence>
<accession>A0A2T8I4X7</accession>
<proteinExistence type="predicted"/>
<feature type="compositionally biased region" description="Low complexity" evidence="1">
    <location>
        <begin position="27"/>
        <end position="43"/>
    </location>
</feature>
<organism evidence="2">
    <name type="scientific">Panicum hallii</name>
    <dbReference type="NCBI Taxonomy" id="206008"/>
    <lineage>
        <taxon>Eukaryota</taxon>
        <taxon>Viridiplantae</taxon>
        <taxon>Streptophyta</taxon>
        <taxon>Embryophyta</taxon>
        <taxon>Tracheophyta</taxon>
        <taxon>Spermatophyta</taxon>
        <taxon>Magnoliopsida</taxon>
        <taxon>Liliopsida</taxon>
        <taxon>Poales</taxon>
        <taxon>Poaceae</taxon>
        <taxon>PACMAD clade</taxon>
        <taxon>Panicoideae</taxon>
        <taxon>Panicodae</taxon>
        <taxon>Paniceae</taxon>
        <taxon>Panicinae</taxon>
        <taxon>Panicum</taxon>
        <taxon>Panicum sect. Panicum</taxon>
    </lineage>
</organism>
<reference evidence="2" key="1">
    <citation type="submission" date="2018-04" db="EMBL/GenBank/DDBJ databases">
        <title>WGS assembly of Panicum hallii.</title>
        <authorList>
            <person name="Lovell J."/>
            <person name="Jenkins J."/>
            <person name="Lowry D."/>
            <person name="Mamidi S."/>
            <person name="Sreedasyam A."/>
            <person name="Weng X."/>
            <person name="Barry K."/>
            <person name="Bonette J."/>
            <person name="Campitelli B."/>
            <person name="Daum C."/>
            <person name="Gordon S."/>
            <person name="Gould B."/>
            <person name="Lipzen A."/>
            <person name="Macqueen A."/>
            <person name="Palacio-Mejia J."/>
            <person name="Plott C."/>
            <person name="Shakirov E."/>
            <person name="Shu S."/>
            <person name="Yoshinaga Y."/>
            <person name="Zane M."/>
            <person name="Rokhsar D."/>
            <person name="Grimwood J."/>
            <person name="Schmutz J."/>
            <person name="Juenger T."/>
        </authorList>
    </citation>
    <scope>NUCLEOTIDE SEQUENCE [LARGE SCALE GENOMIC DNA]</scope>
    <source>
        <strain evidence="2">FIL2</strain>
    </source>
</reference>
<feature type="compositionally biased region" description="Gly residues" evidence="1">
    <location>
        <begin position="162"/>
        <end position="172"/>
    </location>
</feature>
<feature type="compositionally biased region" description="Low complexity" evidence="1">
    <location>
        <begin position="54"/>
        <end position="70"/>
    </location>
</feature>
<sequence length="172" mass="17805">MAATTNMPAADRPHQCAPRRGGRPRGRGVPAAASAARPRPRAATSQTSNPVRPQAASAGARGQSRASRAGPCFRRTQSRPPIPDKNQCETPPTNGRIKQTHATPVPRDVHTHAHRGSHETTSSELQVARLTGAADNGCETSSLLEQPAAVAENANPIHAGPSGEGKAGGELS</sequence>
<feature type="compositionally biased region" description="Polar residues" evidence="1">
    <location>
        <begin position="88"/>
        <end position="102"/>
    </location>
</feature>